<feature type="transmembrane region" description="Helical" evidence="1">
    <location>
        <begin position="23"/>
        <end position="41"/>
    </location>
</feature>
<dbReference type="RefSeq" id="WP_095645077.1">
    <property type="nucleotide sequence ID" value="NZ_LMVP01000379.1"/>
</dbReference>
<proteinExistence type="predicted"/>
<keyword evidence="3" id="KW-1185">Reference proteome</keyword>
<feature type="transmembrane region" description="Helical" evidence="1">
    <location>
        <begin position="61"/>
        <end position="81"/>
    </location>
</feature>
<keyword evidence="1" id="KW-1133">Transmembrane helix</keyword>
<reference evidence="2 3" key="1">
    <citation type="journal article" date="2017" name="BMC Genomics">
        <title>Genomic analysis of methanogenic archaea reveals a shift towards energy conservation.</title>
        <authorList>
            <person name="Gilmore S.P."/>
            <person name="Henske J.K."/>
            <person name="Sexton J.A."/>
            <person name="Solomon K.V."/>
            <person name="Seppala S."/>
            <person name="Yoo J.I."/>
            <person name="Huyett L.M."/>
            <person name="Pressman A."/>
            <person name="Cogan J.Z."/>
            <person name="Kivenson V."/>
            <person name="Peng X."/>
            <person name="Tan Y."/>
            <person name="Valentine D.L."/>
            <person name="O'Malley M.A."/>
        </authorList>
    </citation>
    <scope>NUCLEOTIDE SEQUENCE [LARGE SCALE GENOMIC DNA]</scope>
    <source>
        <strain evidence="2 3">MC-15</strain>
    </source>
</reference>
<evidence type="ECO:0000256" key="1">
    <source>
        <dbReference type="SAM" id="Phobius"/>
    </source>
</evidence>
<protein>
    <submittedName>
        <fullName evidence="2">Uncharacterized protein</fullName>
    </submittedName>
</protein>
<dbReference type="EMBL" id="LMVP01000379">
    <property type="protein sequence ID" value="PAV11992.1"/>
    <property type="molecule type" value="Genomic_DNA"/>
</dbReference>
<accession>A0A2A2HRJ4</accession>
<sequence length="152" mass="17314">MGTENLQTCNKIEPSSCFIKDRIIQIIGFSALLLCIAVYTIKSINFNEYADGSSLDVGSLIKSLLFLASFSFILSIFLGIWIHYKTKNSSSDNQSKWIIKLIKWFTLGLLVLMMPIPLILFPESDKLFAIFSIMLLFAVKYVRDKMLIKIET</sequence>
<feature type="transmembrane region" description="Helical" evidence="1">
    <location>
        <begin position="127"/>
        <end position="143"/>
    </location>
</feature>
<evidence type="ECO:0000313" key="2">
    <source>
        <dbReference type="EMBL" id="PAV11992.1"/>
    </source>
</evidence>
<gene>
    <name evidence="2" type="ORF">ASJ81_08120</name>
</gene>
<keyword evidence="1" id="KW-0472">Membrane</keyword>
<organism evidence="2 3">
    <name type="scientific">Methanosarcina spelaei</name>
    <dbReference type="NCBI Taxonomy" id="1036679"/>
    <lineage>
        <taxon>Archaea</taxon>
        <taxon>Methanobacteriati</taxon>
        <taxon>Methanobacteriota</taxon>
        <taxon>Stenosarchaea group</taxon>
        <taxon>Methanomicrobia</taxon>
        <taxon>Methanosarcinales</taxon>
        <taxon>Methanosarcinaceae</taxon>
        <taxon>Methanosarcina</taxon>
    </lineage>
</organism>
<comment type="caution">
    <text evidence="2">The sequence shown here is derived from an EMBL/GenBank/DDBJ whole genome shotgun (WGS) entry which is preliminary data.</text>
</comment>
<keyword evidence="1" id="KW-0812">Transmembrane</keyword>
<dbReference type="AlphaFoldDB" id="A0A2A2HRJ4"/>
<dbReference type="Proteomes" id="UP000218164">
    <property type="component" value="Unassembled WGS sequence"/>
</dbReference>
<feature type="transmembrane region" description="Helical" evidence="1">
    <location>
        <begin position="101"/>
        <end position="121"/>
    </location>
</feature>
<dbReference type="OrthoDB" id="137846at2157"/>
<evidence type="ECO:0000313" key="3">
    <source>
        <dbReference type="Proteomes" id="UP000218164"/>
    </source>
</evidence>
<name>A0A2A2HRJ4_9EURY</name>